<dbReference type="EMBL" id="SMCO01000002">
    <property type="protein sequence ID" value="TCV89687.1"/>
    <property type="molecule type" value="Genomic_DNA"/>
</dbReference>
<dbReference type="AlphaFoldDB" id="A0A4R3YC85"/>
<name>A0A4R3YC85_9PROT</name>
<gene>
    <name evidence="2" type="ORF">EDC63_102208</name>
</gene>
<organism evidence="2 3">
    <name type="scientific">Sulfurirhabdus autotrophica</name>
    <dbReference type="NCBI Taxonomy" id="1706046"/>
    <lineage>
        <taxon>Bacteria</taxon>
        <taxon>Pseudomonadati</taxon>
        <taxon>Pseudomonadota</taxon>
        <taxon>Betaproteobacteria</taxon>
        <taxon>Nitrosomonadales</taxon>
        <taxon>Sulfuricellaceae</taxon>
        <taxon>Sulfurirhabdus</taxon>
    </lineage>
</organism>
<feature type="transmembrane region" description="Helical" evidence="1">
    <location>
        <begin position="168"/>
        <end position="188"/>
    </location>
</feature>
<keyword evidence="3" id="KW-1185">Reference proteome</keyword>
<feature type="transmembrane region" description="Helical" evidence="1">
    <location>
        <begin position="138"/>
        <end position="156"/>
    </location>
</feature>
<dbReference type="Pfam" id="PF07077">
    <property type="entry name" value="DUF1345"/>
    <property type="match status" value="1"/>
</dbReference>
<comment type="caution">
    <text evidence="2">The sequence shown here is derived from an EMBL/GenBank/DDBJ whole genome shotgun (WGS) entry which is preliminary data.</text>
</comment>
<proteinExistence type="predicted"/>
<feature type="transmembrane region" description="Helical" evidence="1">
    <location>
        <begin position="52"/>
        <end position="71"/>
    </location>
</feature>
<dbReference type="InterPro" id="IPR009781">
    <property type="entry name" value="DUF1345"/>
</dbReference>
<feature type="transmembrane region" description="Helical" evidence="1">
    <location>
        <begin position="12"/>
        <end position="32"/>
    </location>
</feature>
<protein>
    <submittedName>
        <fullName evidence="2">Putative membrane protein</fullName>
    </submittedName>
</protein>
<dbReference type="RefSeq" id="WP_124947006.1">
    <property type="nucleotide sequence ID" value="NZ_SMCO01000002.1"/>
</dbReference>
<feature type="transmembrane region" description="Helical" evidence="1">
    <location>
        <begin position="83"/>
        <end position="106"/>
    </location>
</feature>
<keyword evidence="1" id="KW-0812">Transmembrane</keyword>
<dbReference type="Proteomes" id="UP000295367">
    <property type="component" value="Unassembled WGS sequence"/>
</dbReference>
<keyword evidence="1" id="KW-1133">Transmembrane helix</keyword>
<accession>A0A4R3YC85</accession>
<evidence type="ECO:0000256" key="1">
    <source>
        <dbReference type="SAM" id="Phobius"/>
    </source>
</evidence>
<keyword evidence="1" id="KW-0472">Membrane</keyword>
<reference evidence="2 3" key="1">
    <citation type="submission" date="2019-03" db="EMBL/GenBank/DDBJ databases">
        <title>Genomic Encyclopedia of Type Strains, Phase IV (KMG-IV): sequencing the most valuable type-strain genomes for metagenomic binning, comparative biology and taxonomic classification.</title>
        <authorList>
            <person name="Goeker M."/>
        </authorList>
    </citation>
    <scope>NUCLEOTIDE SEQUENCE [LARGE SCALE GENOMIC DNA]</scope>
    <source>
        <strain evidence="2 3">DSM 100309</strain>
    </source>
</reference>
<dbReference type="OrthoDB" id="64737at2"/>
<evidence type="ECO:0000313" key="2">
    <source>
        <dbReference type="EMBL" id="TCV89687.1"/>
    </source>
</evidence>
<evidence type="ECO:0000313" key="3">
    <source>
        <dbReference type="Proteomes" id="UP000295367"/>
    </source>
</evidence>
<sequence>MPVWILRETRLLLAWNLGTLCYLVCAFAVMAGSDSKATHKSIQLQDQSGVTVLVLVVVAASAGVAAIAFMLGSTKELTFWPKIFHFVISFLALILSWMVIHTRFAFHYAHSYYRNKQHGNTESELIFPGNRQPDYLDFAYYAFVIGMTSQVSDVVISSRAMRRLTLVHSLFSFGFNMAILALSINILAGSI</sequence>